<gene>
    <name evidence="6" type="ORF">AJ85_18865</name>
</gene>
<dbReference type="CDD" id="cd00635">
    <property type="entry name" value="PLPDE_III_YBL036c_like"/>
    <property type="match status" value="1"/>
</dbReference>
<organism evidence="6 7">
    <name type="scientific">Alkalihalobacillus alcalophilus ATCC 27647 = CGMCC 1.3604</name>
    <dbReference type="NCBI Taxonomy" id="1218173"/>
    <lineage>
        <taxon>Bacteria</taxon>
        <taxon>Bacillati</taxon>
        <taxon>Bacillota</taxon>
        <taxon>Bacilli</taxon>
        <taxon>Bacillales</taxon>
        <taxon>Bacillaceae</taxon>
        <taxon>Alkalihalobacillus</taxon>
    </lineage>
</organism>
<protein>
    <recommendedName>
        <fullName evidence="2">Pyridoxal phosphate homeostasis protein</fullName>
        <shortName evidence="2">PLP homeostasis protein</shortName>
    </recommendedName>
</protein>
<evidence type="ECO:0000259" key="5">
    <source>
        <dbReference type="Pfam" id="PF01168"/>
    </source>
</evidence>
<dbReference type="GO" id="GO:0030170">
    <property type="term" value="F:pyridoxal phosphate binding"/>
    <property type="evidence" value="ECO:0007669"/>
    <property type="project" value="UniProtKB-UniRule"/>
</dbReference>
<dbReference type="HAMAP" id="MF_02087">
    <property type="entry name" value="PLP_homeostasis"/>
    <property type="match status" value="1"/>
</dbReference>
<dbReference type="PIRSF" id="PIRSF004848">
    <property type="entry name" value="YBL036c_PLPDEIII"/>
    <property type="match status" value="1"/>
</dbReference>
<dbReference type="SUPFAM" id="SSF51419">
    <property type="entry name" value="PLP-binding barrel"/>
    <property type="match status" value="1"/>
</dbReference>
<dbReference type="InterPro" id="IPR029066">
    <property type="entry name" value="PLP-binding_barrel"/>
</dbReference>
<dbReference type="InterPro" id="IPR011078">
    <property type="entry name" value="PyrdxlP_homeostasis"/>
</dbReference>
<dbReference type="FunFam" id="3.20.20.10:FF:000011">
    <property type="entry name" value="Pyridoxal phosphate homeostasis protein"/>
    <property type="match status" value="1"/>
</dbReference>
<evidence type="ECO:0000256" key="1">
    <source>
        <dbReference type="ARBA" id="ARBA00022898"/>
    </source>
</evidence>
<comment type="similarity">
    <text evidence="2 4">Belongs to the pyridoxal phosphate-binding protein YggS/PROSC family.</text>
</comment>
<dbReference type="OrthoDB" id="9804072at2"/>
<dbReference type="InterPro" id="IPR001608">
    <property type="entry name" value="Ala_racemase_N"/>
</dbReference>
<feature type="domain" description="Alanine racemase N-terminal" evidence="5">
    <location>
        <begin position="41"/>
        <end position="224"/>
    </location>
</feature>
<dbReference type="Gene3D" id="3.20.20.10">
    <property type="entry name" value="Alanine racemase"/>
    <property type="match status" value="1"/>
</dbReference>
<proteinExistence type="inferred from homology"/>
<evidence type="ECO:0000256" key="2">
    <source>
        <dbReference type="HAMAP-Rule" id="MF_02087"/>
    </source>
</evidence>
<evidence type="ECO:0000256" key="3">
    <source>
        <dbReference type="PIRSR" id="PIRSR004848-1"/>
    </source>
</evidence>
<dbReference type="RefSeq" id="WP_003320594.1">
    <property type="nucleotide sequence ID" value="NZ_JALP01000251.1"/>
</dbReference>
<evidence type="ECO:0000313" key="6">
    <source>
        <dbReference type="EMBL" id="THG89255.1"/>
    </source>
</evidence>
<feature type="modified residue" description="N6-(pyridoxal phosphate)lysine" evidence="2 3">
    <location>
        <position position="35"/>
    </location>
</feature>
<keyword evidence="1 2" id="KW-0663">Pyridoxal phosphate</keyword>
<evidence type="ECO:0000313" key="7">
    <source>
        <dbReference type="Proteomes" id="UP000297014"/>
    </source>
</evidence>
<accession>A0A4S4JVM3</accession>
<sequence length="227" mass="25428">MTVKEKYEALLAEIEDICHSVSRDPKRINVIAVTKYVSEETTQKALEAGVGHIGENRAEGGLEKWEALGNQGTWHFIGSLQSKKVKKVIDKFDYFHSLDRLSLAEELDKRAKPGQIIRCFVQVNISNEESKSGLSKEEVLPFIEQLGEFPAIEVVGLMTMAPFYDDPELTRPIFRGLRELQEVVAAKQLTHAPCLELSMGMSNDYRVAIEEGATFIRLGTALVGKEF</sequence>
<dbReference type="PANTHER" id="PTHR10146:SF14">
    <property type="entry name" value="PYRIDOXAL PHOSPHATE HOMEOSTASIS PROTEIN"/>
    <property type="match status" value="1"/>
</dbReference>
<dbReference type="EMBL" id="JALP01000251">
    <property type="protein sequence ID" value="THG89255.1"/>
    <property type="molecule type" value="Genomic_DNA"/>
</dbReference>
<dbReference type="PANTHER" id="PTHR10146">
    <property type="entry name" value="PROLINE SYNTHETASE CO-TRANSCRIBED BACTERIAL HOMOLOG PROTEIN"/>
    <property type="match status" value="1"/>
</dbReference>
<comment type="function">
    <text evidence="2">Pyridoxal 5'-phosphate (PLP)-binding protein, which is involved in PLP homeostasis.</text>
</comment>
<dbReference type="Pfam" id="PF01168">
    <property type="entry name" value="Ala_racemase_N"/>
    <property type="match status" value="1"/>
</dbReference>
<comment type="caution">
    <text evidence="6">The sequence shown here is derived from an EMBL/GenBank/DDBJ whole genome shotgun (WGS) entry which is preliminary data.</text>
</comment>
<evidence type="ECO:0000256" key="4">
    <source>
        <dbReference type="RuleBase" id="RU004514"/>
    </source>
</evidence>
<dbReference type="AlphaFoldDB" id="A0A4S4JVM3"/>
<dbReference type="NCBIfam" id="TIGR00044">
    <property type="entry name" value="YggS family pyridoxal phosphate-dependent enzyme"/>
    <property type="match status" value="1"/>
</dbReference>
<dbReference type="Proteomes" id="UP000297014">
    <property type="component" value="Unassembled WGS sequence"/>
</dbReference>
<dbReference type="PROSITE" id="PS01211">
    <property type="entry name" value="UPF0001"/>
    <property type="match status" value="1"/>
</dbReference>
<reference evidence="6 7" key="1">
    <citation type="submission" date="2014-01" db="EMBL/GenBank/DDBJ databases">
        <title>Draft genome sequencing of Bacillus alcalophilus CGMCC 1.3604.</title>
        <authorList>
            <person name="Yang J."/>
            <person name="Diao L."/>
            <person name="Yang S."/>
        </authorList>
    </citation>
    <scope>NUCLEOTIDE SEQUENCE [LARGE SCALE GENOMIC DNA]</scope>
    <source>
        <strain evidence="6 7">CGMCC 1.3604</strain>
    </source>
</reference>
<name>A0A4S4JVM3_ALKAL</name>
<comment type="cofactor">
    <cofactor evidence="3">
        <name>pyridoxal 5'-phosphate</name>
        <dbReference type="ChEBI" id="CHEBI:597326"/>
    </cofactor>
</comment>